<dbReference type="Proteomes" id="UP000663193">
    <property type="component" value="Chromosome 19"/>
</dbReference>
<feature type="region of interest" description="Disordered" evidence="1">
    <location>
        <begin position="190"/>
        <end position="366"/>
    </location>
</feature>
<feature type="compositionally biased region" description="Basic and acidic residues" evidence="1">
    <location>
        <begin position="143"/>
        <end position="157"/>
    </location>
</feature>
<gene>
    <name evidence="2" type="ORF">JI435_444610</name>
</gene>
<evidence type="ECO:0000256" key="1">
    <source>
        <dbReference type="SAM" id="MobiDB-lite"/>
    </source>
</evidence>
<dbReference type="VEuPathDB" id="FungiDB:JI435_444610"/>
<feature type="compositionally biased region" description="Basic and acidic residues" evidence="1">
    <location>
        <begin position="109"/>
        <end position="126"/>
    </location>
</feature>
<organism evidence="2 3">
    <name type="scientific">Phaeosphaeria nodorum (strain SN15 / ATCC MYA-4574 / FGSC 10173)</name>
    <name type="common">Glume blotch fungus</name>
    <name type="synonym">Parastagonospora nodorum</name>
    <dbReference type="NCBI Taxonomy" id="321614"/>
    <lineage>
        <taxon>Eukaryota</taxon>
        <taxon>Fungi</taxon>
        <taxon>Dikarya</taxon>
        <taxon>Ascomycota</taxon>
        <taxon>Pezizomycotina</taxon>
        <taxon>Dothideomycetes</taxon>
        <taxon>Pleosporomycetidae</taxon>
        <taxon>Pleosporales</taxon>
        <taxon>Pleosporineae</taxon>
        <taxon>Phaeosphaeriaceae</taxon>
        <taxon>Parastagonospora</taxon>
    </lineage>
</organism>
<dbReference type="AlphaFoldDB" id="A0A7U2I9B5"/>
<protein>
    <submittedName>
        <fullName evidence="2">Uncharacterized protein</fullName>
    </submittedName>
</protein>
<proteinExistence type="predicted"/>
<sequence>MSGRPIHPIHRGRPPWPIWNQTLENAQGYQVYHCAYMRHVCSKRNPKVCPYPFDEHLPFCNEDLELCPVRCPQCENYKRQHDHYPVGVTGEHWQQLLWHDDQVCDACKAEDDKEKEGNKKEDDEKKDRRRKHDLGRWARNNAKRRENKIEKSRLNKDQIADYFRERGERGQPGGGSQGATQHGGQMQTKFLSGEKNKNGLTSDFRTKQKETKPPSHSSPKPINIHRNMALKPHQIPETKSAPRATIAKETKPPKRFMSPPKATQKPPVRSSPKPTTIPRNMALRPRQIPQQKSDPKSCFLRGTKRPKISGSPAKITRKPLFSGQTARFGEKSRKMQSSESAKKTGVSPAQKSNGLSILPKKKTSQP</sequence>
<reference evidence="3" key="1">
    <citation type="journal article" date="2021" name="BMC Genomics">
        <title>Chromosome-level genome assembly and manually-curated proteome of model necrotroph Parastagonospora nodorum Sn15 reveals a genome-wide trove of candidate effector homologs, and redundancy of virulence-related functions within an accessory chromosome.</title>
        <authorList>
            <person name="Bertazzoni S."/>
            <person name="Jones D.A.B."/>
            <person name="Phan H.T."/>
            <person name="Tan K.-C."/>
            <person name="Hane J.K."/>
        </authorList>
    </citation>
    <scope>NUCLEOTIDE SEQUENCE [LARGE SCALE GENOMIC DNA]</scope>
    <source>
        <strain evidence="3">SN15 / ATCC MYA-4574 / FGSC 10173)</strain>
    </source>
</reference>
<evidence type="ECO:0000313" key="2">
    <source>
        <dbReference type="EMBL" id="QRD05570.1"/>
    </source>
</evidence>
<name>A0A7U2I9B5_PHANO</name>
<accession>A0A7U2I9B5</accession>
<evidence type="ECO:0000313" key="3">
    <source>
        <dbReference type="Proteomes" id="UP000663193"/>
    </source>
</evidence>
<keyword evidence="3" id="KW-1185">Reference proteome</keyword>
<feature type="region of interest" description="Disordered" evidence="1">
    <location>
        <begin position="166"/>
        <end position="185"/>
    </location>
</feature>
<feature type="region of interest" description="Disordered" evidence="1">
    <location>
        <begin position="109"/>
        <end position="157"/>
    </location>
</feature>
<feature type="compositionally biased region" description="Basic and acidic residues" evidence="1">
    <location>
        <begin position="204"/>
        <end position="213"/>
    </location>
</feature>
<dbReference type="EMBL" id="CP069041">
    <property type="protein sequence ID" value="QRD05570.1"/>
    <property type="molecule type" value="Genomic_DNA"/>
</dbReference>